<feature type="transmembrane region" description="Helical" evidence="1">
    <location>
        <begin position="12"/>
        <end position="44"/>
    </location>
</feature>
<gene>
    <name evidence="2" type="ORF">AVEN_256406_1</name>
</gene>
<dbReference type="EMBL" id="BGPR01001137">
    <property type="protein sequence ID" value="GBM46435.1"/>
    <property type="molecule type" value="Genomic_DNA"/>
</dbReference>
<keyword evidence="3" id="KW-1185">Reference proteome</keyword>
<proteinExistence type="predicted"/>
<dbReference type="AlphaFoldDB" id="A0A4Y2G185"/>
<keyword evidence="1" id="KW-0472">Membrane</keyword>
<accession>A0A4Y2G185</accession>
<feature type="transmembrane region" description="Helical" evidence="1">
    <location>
        <begin position="56"/>
        <end position="78"/>
    </location>
</feature>
<comment type="caution">
    <text evidence="2">The sequence shown here is derived from an EMBL/GenBank/DDBJ whole genome shotgun (WGS) entry which is preliminary data.</text>
</comment>
<feature type="transmembrane region" description="Helical" evidence="1">
    <location>
        <begin position="135"/>
        <end position="154"/>
    </location>
</feature>
<evidence type="ECO:0000313" key="2">
    <source>
        <dbReference type="EMBL" id="GBM46435.1"/>
    </source>
</evidence>
<protein>
    <submittedName>
        <fullName evidence="2">Uncharacterized protein</fullName>
    </submittedName>
</protein>
<feature type="transmembrane region" description="Helical" evidence="1">
    <location>
        <begin position="98"/>
        <end position="115"/>
    </location>
</feature>
<name>A0A4Y2G185_ARAVE</name>
<keyword evidence="1" id="KW-1133">Transmembrane helix</keyword>
<organism evidence="2 3">
    <name type="scientific">Araneus ventricosus</name>
    <name type="common">Orbweaver spider</name>
    <name type="synonym">Epeira ventricosa</name>
    <dbReference type="NCBI Taxonomy" id="182803"/>
    <lineage>
        <taxon>Eukaryota</taxon>
        <taxon>Metazoa</taxon>
        <taxon>Ecdysozoa</taxon>
        <taxon>Arthropoda</taxon>
        <taxon>Chelicerata</taxon>
        <taxon>Arachnida</taxon>
        <taxon>Araneae</taxon>
        <taxon>Araneomorphae</taxon>
        <taxon>Entelegynae</taxon>
        <taxon>Araneoidea</taxon>
        <taxon>Araneidae</taxon>
        <taxon>Araneus</taxon>
    </lineage>
</organism>
<evidence type="ECO:0000313" key="3">
    <source>
        <dbReference type="Proteomes" id="UP000499080"/>
    </source>
</evidence>
<keyword evidence="1" id="KW-0812">Transmembrane</keyword>
<reference evidence="2 3" key="1">
    <citation type="journal article" date="2019" name="Sci. Rep.">
        <title>Orb-weaving spider Araneus ventricosus genome elucidates the spidroin gene catalogue.</title>
        <authorList>
            <person name="Kono N."/>
            <person name="Nakamura H."/>
            <person name="Ohtoshi R."/>
            <person name="Moran D.A.P."/>
            <person name="Shinohara A."/>
            <person name="Yoshida Y."/>
            <person name="Fujiwara M."/>
            <person name="Mori M."/>
            <person name="Tomita M."/>
            <person name="Arakawa K."/>
        </authorList>
    </citation>
    <scope>NUCLEOTIDE SEQUENCE [LARGE SCALE GENOMIC DNA]</scope>
</reference>
<evidence type="ECO:0000256" key="1">
    <source>
        <dbReference type="SAM" id="Phobius"/>
    </source>
</evidence>
<sequence length="175" mass="19195">MGLLWGSVVMGLLWSSFVMGLLWASVVMGLLWSSVVMGLLWASVVIVEGSRGWGGLLSHTLALGSDSFLILYSFRLFLRRNPSFFPRSIRKSHLMRHLAVSFFLAGGIFVVYFAATTFEQAVYHSANAATVFENIICGACGVCLIALSFCLVLIDIRTSQLSLLSQCKRSSRKCG</sequence>
<dbReference type="Proteomes" id="UP000499080">
    <property type="component" value="Unassembled WGS sequence"/>
</dbReference>